<dbReference type="RefSeq" id="WP_341366569.1">
    <property type="nucleotide sequence ID" value="NZ_CP150951.2"/>
</dbReference>
<keyword evidence="3" id="KW-1185">Reference proteome</keyword>
<dbReference type="InterPro" id="IPR011990">
    <property type="entry name" value="TPR-like_helical_dom_sf"/>
</dbReference>
<dbReference type="Proteomes" id="UP001440612">
    <property type="component" value="Chromosome"/>
</dbReference>
<dbReference type="SUPFAM" id="SSF48452">
    <property type="entry name" value="TPR-like"/>
    <property type="match status" value="1"/>
</dbReference>
<protein>
    <recommendedName>
        <fullName evidence="4">Tetratricopeptide repeat protein</fullName>
    </recommendedName>
</protein>
<feature type="chain" id="PRO_5046096054" description="Tetratricopeptide repeat protein" evidence="1">
    <location>
        <begin position="17"/>
        <end position="179"/>
    </location>
</feature>
<accession>A0ABZ2V1T5</accession>
<reference evidence="3" key="1">
    <citation type="submission" date="2024-04" db="EMBL/GenBank/DDBJ databases">
        <title>Phylogenomic analyses of a clade within the roseobacter group suggest taxonomic reassignments of species of the genera Aestuariivita, Citreicella, Loktanella, Nautella, Pelagibaca, Ruegeria, Thalassobius, Thiobacimonas and Tropicibacter, and the proposal o.</title>
        <authorList>
            <person name="Jeon C.O."/>
        </authorList>
    </citation>
    <scope>NUCLEOTIDE SEQUENCE [LARGE SCALE GENOMIC DNA]</scope>
    <source>
        <strain evidence="3">BS5-3</strain>
    </source>
</reference>
<dbReference type="EMBL" id="CP150951">
    <property type="protein sequence ID" value="WZC48453.1"/>
    <property type="molecule type" value="Genomic_DNA"/>
</dbReference>
<sequence>MRLMTLFCVLASPAWADICPASPDHSARVHELFEGLAVAESQAQADGLNAELWALWTDAPDDKAQLLLDQGMQLRAMFDLLNARDVLDQLVEYCPDFAEGYNQRAFVSYLRQDYAAALIDIDRTLALNPNHTGALSGKALTLIGMGQMDGAQEALRAAVALNPWLQERALLTEPLGQDI</sequence>
<evidence type="ECO:0008006" key="4">
    <source>
        <dbReference type="Google" id="ProtNLM"/>
    </source>
</evidence>
<dbReference type="InterPro" id="IPR019734">
    <property type="entry name" value="TPR_rpt"/>
</dbReference>
<name>A0ABZ2V1T5_9RHOB</name>
<gene>
    <name evidence="2" type="ORF">AABB29_16570</name>
</gene>
<evidence type="ECO:0000256" key="1">
    <source>
        <dbReference type="SAM" id="SignalP"/>
    </source>
</evidence>
<keyword evidence="1" id="KW-0732">Signal</keyword>
<proteinExistence type="predicted"/>
<dbReference type="Gene3D" id="1.25.40.10">
    <property type="entry name" value="Tetratricopeptide repeat domain"/>
    <property type="match status" value="1"/>
</dbReference>
<organism evidence="2 3">
    <name type="scientific">Yoonia phaeophyticola</name>
    <dbReference type="NCBI Taxonomy" id="3137369"/>
    <lineage>
        <taxon>Bacteria</taxon>
        <taxon>Pseudomonadati</taxon>
        <taxon>Pseudomonadota</taxon>
        <taxon>Alphaproteobacteria</taxon>
        <taxon>Rhodobacterales</taxon>
        <taxon>Paracoccaceae</taxon>
        <taxon>Yoonia</taxon>
    </lineage>
</organism>
<feature type="signal peptide" evidence="1">
    <location>
        <begin position="1"/>
        <end position="16"/>
    </location>
</feature>
<evidence type="ECO:0000313" key="2">
    <source>
        <dbReference type="EMBL" id="WZC48453.1"/>
    </source>
</evidence>
<evidence type="ECO:0000313" key="3">
    <source>
        <dbReference type="Proteomes" id="UP001440612"/>
    </source>
</evidence>
<dbReference type="SMART" id="SM00028">
    <property type="entry name" value="TPR"/>
    <property type="match status" value="3"/>
</dbReference>